<dbReference type="AlphaFoldDB" id="A0A246RPS1"/>
<comment type="caution">
    <text evidence="3">The sequence shown here is derived from an EMBL/GenBank/DDBJ whole genome shotgun (WGS) entry which is preliminary data.</text>
</comment>
<gene>
    <name evidence="3" type="ORF">B5D80_09425</name>
</gene>
<evidence type="ECO:0000259" key="2">
    <source>
        <dbReference type="SMART" id="SM00894"/>
    </source>
</evidence>
<protein>
    <recommendedName>
        <fullName evidence="2">Excalibur calcium-binding domain-containing protein</fullName>
    </recommendedName>
</protein>
<organism evidence="3 4">
    <name type="scientific">Micromonospora wenchangensis</name>
    <dbReference type="NCBI Taxonomy" id="1185415"/>
    <lineage>
        <taxon>Bacteria</taxon>
        <taxon>Bacillati</taxon>
        <taxon>Actinomycetota</taxon>
        <taxon>Actinomycetes</taxon>
        <taxon>Micromonosporales</taxon>
        <taxon>Micromonosporaceae</taxon>
        <taxon>Micromonospora</taxon>
    </lineage>
</organism>
<feature type="region of interest" description="Disordered" evidence="1">
    <location>
        <begin position="120"/>
        <end position="151"/>
    </location>
</feature>
<feature type="domain" description="Excalibur calcium-binding" evidence="2">
    <location>
        <begin position="105"/>
        <end position="141"/>
    </location>
</feature>
<feature type="domain" description="Excalibur calcium-binding" evidence="2">
    <location>
        <begin position="160"/>
        <end position="196"/>
    </location>
</feature>
<dbReference type="Proteomes" id="UP000197174">
    <property type="component" value="Unassembled WGS sequence"/>
</dbReference>
<accession>A0A246RPS1</accession>
<feature type="compositionally biased region" description="Basic and acidic residues" evidence="1">
    <location>
        <begin position="176"/>
        <end position="196"/>
    </location>
</feature>
<dbReference type="SMART" id="SM00894">
    <property type="entry name" value="Excalibur"/>
    <property type="match status" value="2"/>
</dbReference>
<feature type="region of interest" description="Disordered" evidence="1">
    <location>
        <begin position="172"/>
        <end position="196"/>
    </location>
</feature>
<keyword evidence="4" id="KW-1185">Reference proteome</keyword>
<proteinExistence type="predicted"/>
<dbReference type="EMBL" id="MZMV01000011">
    <property type="protein sequence ID" value="OWV09597.1"/>
    <property type="molecule type" value="Genomic_DNA"/>
</dbReference>
<name>A0A246RPS1_9ACTN</name>
<feature type="region of interest" description="Disordered" evidence="1">
    <location>
        <begin position="76"/>
        <end position="102"/>
    </location>
</feature>
<evidence type="ECO:0000313" key="4">
    <source>
        <dbReference type="Proteomes" id="UP000197174"/>
    </source>
</evidence>
<evidence type="ECO:0000256" key="1">
    <source>
        <dbReference type="SAM" id="MobiDB-lite"/>
    </source>
</evidence>
<dbReference type="Pfam" id="PF05901">
    <property type="entry name" value="Excalibur"/>
    <property type="match status" value="2"/>
</dbReference>
<sequence>MKGPSRGLAHRQHTRPVTKALTAKQTIGITLAGLFGVCCCGSGLAGAFGDNNDTKPASAPTASATVEARKLGDALATVTPTPDDTPTPTPSPTPKKTSKPKPALYYKNCDAVRAAGDAPLFEGEPGYRPGLDRDGDGEACEPGGGNGDLGGYDDTNGDVYYANCTAVRAAGAAPIRRGDPGYSRKLDRDGDGIACE</sequence>
<feature type="compositionally biased region" description="Pro residues" evidence="1">
    <location>
        <begin position="83"/>
        <end position="93"/>
    </location>
</feature>
<reference evidence="3 4" key="1">
    <citation type="submission" date="2017-03" db="EMBL/GenBank/DDBJ databases">
        <title>Whole genome sequence of Micromonospora wenchangensis, isolated from mangrove soil.</title>
        <authorList>
            <person name="Yang H."/>
        </authorList>
    </citation>
    <scope>NUCLEOTIDE SEQUENCE [LARGE SCALE GENOMIC DNA]</scope>
    <source>
        <strain evidence="3 4">CCTCC AA 2012002</strain>
    </source>
</reference>
<evidence type="ECO:0000313" key="3">
    <source>
        <dbReference type="EMBL" id="OWV09597.1"/>
    </source>
</evidence>
<dbReference type="InterPro" id="IPR008613">
    <property type="entry name" value="Excalibur_Ca-bd_domain"/>
</dbReference>